<feature type="compositionally biased region" description="Basic and acidic residues" evidence="1">
    <location>
        <begin position="1"/>
        <end position="12"/>
    </location>
</feature>
<evidence type="ECO:0000313" key="3">
    <source>
        <dbReference type="Proteomes" id="UP001295444"/>
    </source>
</evidence>
<dbReference type="AlphaFoldDB" id="A0AAD1TDS8"/>
<dbReference type="Proteomes" id="UP001295444">
    <property type="component" value="Chromosome 12"/>
</dbReference>
<proteinExistence type="predicted"/>
<organism evidence="2 3">
    <name type="scientific">Pelobates cultripes</name>
    <name type="common">Western spadefoot toad</name>
    <dbReference type="NCBI Taxonomy" id="61616"/>
    <lineage>
        <taxon>Eukaryota</taxon>
        <taxon>Metazoa</taxon>
        <taxon>Chordata</taxon>
        <taxon>Craniata</taxon>
        <taxon>Vertebrata</taxon>
        <taxon>Euteleostomi</taxon>
        <taxon>Amphibia</taxon>
        <taxon>Batrachia</taxon>
        <taxon>Anura</taxon>
        <taxon>Pelobatoidea</taxon>
        <taxon>Pelobatidae</taxon>
        <taxon>Pelobates</taxon>
    </lineage>
</organism>
<feature type="region of interest" description="Disordered" evidence="1">
    <location>
        <begin position="1"/>
        <end position="21"/>
    </location>
</feature>
<accession>A0AAD1TDS8</accession>
<dbReference type="EMBL" id="OW240923">
    <property type="protein sequence ID" value="CAH2324875.1"/>
    <property type="molecule type" value="Genomic_DNA"/>
</dbReference>
<feature type="compositionally biased region" description="Polar residues" evidence="1">
    <location>
        <begin position="53"/>
        <end position="66"/>
    </location>
</feature>
<evidence type="ECO:0000313" key="2">
    <source>
        <dbReference type="EMBL" id="CAH2324875.1"/>
    </source>
</evidence>
<sequence length="81" mass="9440">MELELNEMRREQAQAQSHLAAMEDRRRWKNFKIRGIPEQIDKAEIPQLGDYSHTFSAKQRDASNSQRLHHVPLSIPNSTAE</sequence>
<reference evidence="2" key="1">
    <citation type="submission" date="2022-03" db="EMBL/GenBank/DDBJ databases">
        <authorList>
            <person name="Alioto T."/>
            <person name="Alioto T."/>
            <person name="Gomez Garrido J."/>
        </authorList>
    </citation>
    <scope>NUCLEOTIDE SEQUENCE</scope>
</reference>
<gene>
    <name evidence="2" type="ORF">PECUL_23A038028</name>
</gene>
<protein>
    <submittedName>
        <fullName evidence="2">Uncharacterized protein</fullName>
    </submittedName>
</protein>
<name>A0AAD1TDS8_PELCU</name>
<keyword evidence="3" id="KW-1185">Reference proteome</keyword>
<feature type="region of interest" description="Disordered" evidence="1">
    <location>
        <begin position="51"/>
        <end position="81"/>
    </location>
</feature>
<evidence type="ECO:0000256" key="1">
    <source>
        <dbReference type="SAM" id="MobiDB-lite"/>
    </source>
</evidence>